<keyword evidence="2" id="KW-1185">Reference proteome</keyword>
<evidence type="ECO:0000313" key="2">
    <source>
        <dbReference type="Proteomes" id="UP000031258"/>
    </source>
</evidence>
<reference evidence="1 2" key="1">
    <citation type="submission" date="2014-11" db="EMBL/GenBank/DDBJ databases">
        <title>A Rickettsiales Symbiont of Amoebae With Ancient Features.</title>
        <authorList>
            <person name="Schulz F."/>
            <person name="Martijn J."/>
            <person name="Wascher F."/>
            <person name="Kostanjsek R."/>
            <person name="Ettema T.J."/>
            <person name="Horn M."/>
        </authorList>
    </citation>
    <scope>NUCLEOTIDE SEQUENCE [LARGE SCALE GENOMIC DNA]</scope>
    <source>
        <strain evidence="1 2">UWC36</strain>
    </source>
</reference>
<organism evidence="1 2">
    <name type="scientific">Candidatus Jidaibacter acanthamoebae</name>
    <dbReference type="NCBI Taxonomy" id="86105"/>
    <lineage>
        <taxon>Bacteria</taxon>
        <taxon>Pseudomonadati</taxon>
        <taxon>Pseudomonadota</taxon>
        <taxon>Alphaproteobacteria</taxon>
        <taxon>Rickettsiales</taxon>
        <taxon>Candidatus Midichloriaceae</taxon>
        <taxon>Candidatus Jidaibacter</taxon>
    </lineage>
</organism>
<proteinExistence type="predicted"/>
<dbReference type="AlphaFoldDB" id="A0A0C1MTY5"/>
<protein>
    <submittedName>
        <fullName evidence="1">Uncharacterized protein</fullName>
    </submittedName>
</protein>
<accession>A0A0C1MTY5</accession>
<dbReference type="Proteomes" id="UP000031258">
    <property type="component" value="Unassembled WGS sequence"/>
</dbReference>
<evidence type="ECO:0000313" key="1">
    <source>
        <dbReference type="EMBL" id="KIE05557.1"/>
    </source>
</evidence>
<dbReference type="EMBL" id="JSWE01000092">
    <property type="protein sequence ID" value="KIE05557.1"/>
    <property type="molecule type" value="Genomic_DNA"/>
</dbReference>
<sequence length="38" mass="4071">MLKAKLSISLTLIKNSSNSFRGVTTISRLFSATGEQGL</sequence>
<gene>
    <name evidence="1" type="ORF">NF27_DP01010</name>
</gene>
<dbReference type="STRING" id="86105.NF27_DP01010"/>
<name>A0A0C1MTY5_9RICK</name>
<comment type="caution">
    <text evidence="1">The sequence shown here is derived from an EMBL/GenBank/DDBJ whole genome shotgun (WGS) entry which is preliminary data.</text>
</comment>